<organism evidence="5">
    <name type="scientific">Strongyloides ratti</name>
    <name type="common">Parasitic roundworm</name>
    <dbReference type="NCBI Taxonomy" id="34506"/>
    <lineage>
        <taxon>Eukaryota</taxon>
        <taxon>Metazoa</taxon>
        <taxon>Ecdysozoa</taxon>
        <taxon>Nematoda</taxon>
        <taxon>Chromadorea</taxon>
        <taxon>Rhabditida</taxon>
        <taxon>Tylenchina</taxon>
        <taxon>Panagrolaimomorpha</taxon>
        <taxon>Strongyloidoidea</taxon>
        <taxon>Strongyloididae</taxon>
        <taxon>Strongyloides</taxon>
    </lineage>
</organism>
<dbReference type="GO" id="GO:0051045">
    <property type="term" value="P:negative regulation of membrane protein ectodomain proteolysis"/>
    <property type="evidence" value="ECO:0007669"/>
    <property type="project" value="TreeGrafter"/>
</dbReference>
<reference evidence="5 6" key="1">
    <citation type="submission" date="2014-09" db="EMBL/GenBank/DDBJ databases">
        <authorList>
            <person name="Martin A.A."/>
        </authorList>
    </citation>
    <scope>NUCLEOTIDE SEQUENCE</scope>
    <source>
        <strain evidence="6">ED321</strain>
        <strain evidence="5">ED321 Heterogonic</strain>
    </source>
</reference>
<protein>
    <submittedName>
        <fullName evidence="5">Proteinase inhibitor I35, tissue inhibitor of metalloproteinase family and Tissue inhibitor of metalloproteinases-like, OB-fold domain-containing protein</fullName>
    </submittedName>
</protein>
<feature type="disulfide bond" evidence="4">
    <location>
        <begin position="4"/>
        <end position="82"/>
    </location>
</feature>
<dbReference type="GeneID" id="36381801"/>
<feature type="disulfide bond" evidence="4">
    <location>
        <begin position="6"/>
        <end position="110"/>
    </location>
</feature>
<dbReference type="PANTHER" id="PTHR11844:SF25">
    <property type="entry name" value="NTR DOMAIN-CONTAINING PROTEIN"/>
    <property type="match status" value="1"/>
</dbReference>
<evidence type="ECO:0000256" key="4">
    <source>
        <dbReference type="PIRSR" id="PIRSR601820-3"/>
    </source>
</evidence>
<dbReference type="Gene3D" id="2.40.50.120">
    <property type="match status" value="1"/>
</dbReference>
<dbReference type="GO" id="GO:0002020">
    <property type="term" value="F:protease binding"/>
    <property type="evidence" value="ECO:0007669"/>
    <property type="project" value="TreeGrafter"/>
</dbReference>
<reference evidence="7" key="2">
    <citation type="submission" date="2020-12" db="UniProtKB">
        <authorList>
            <consortium name="WormBaseParasite"/>
        </authorList>
    </citation>
    <scope>IDENTIFICATION</scope>
</reference>
<evidence type="ECO:0000313" key="7">
    <source>
        <dbReference type="WBParaSite" id="SRAE_2000408000.1"/>
    </source>
</evidence>
<gene>
    <name evidence="5 7 8" type="ORF">SRAE_2000408000</name>
</gene>
<name>A0A090LHY9_STRRB</name>
<dbReference type="WormBase" id="SRAE_2000408000">
    <property type="protein sequence ID" value="SRP03570"/>
    <property type="gene ID" value="WBGene00264308"/>
</dbReference>
<dbReference type="InterPro" id="IPR008993">
    <property type="entry name" value="TIMP-like_OB-fold"/>
</dbReference>
<dbReference type="EMBL" id="LN609529">
    <property type="protein sequence ID" value="CEF69431.1"/>
    <property type="molecule type" value="Genomic_DNA"/>
</dbReference>
<keyword evidence="6" id="KW-1185">Reference proteome</keyword>
<dbReference type="GO" id="GO:0046872">
    <property type="term" value="F:metal ion binding"/>
    <property type="evidence" value="ECO:0007669"/>
    <property type="project" value="UniProtKB-KW"/>
</dbReference>
<proteinExistence type="predicted"/>
<evidence type="ECO:0000256" key="2">
    <source>
        <dbReference type="ARBA" id="ARBA00022525"/>
    </source>
</evidence>
<evidence type="ECO:0000313" key="6">
    <source>
        <dbReference type="Proteomes" id="UP000035682"/>
    </source>
</evidence>
<keyword evidence="2" id="KW-0964">Secreted</keyword>
<dbReference type="PANTHER" id="PTHR11844">
    <property type="entry name" value="METALLOPROTEASE INHIBITOR"/>
    <property type="match status" value="1"/>
</dbReference>
<dbReference type="CTD" id="36381801"/>
<dbReference type="GO" id="GO:0008191">
    <property type="term" value="F:metalloendopeptidase inhibitor activity"/>
    <property type="evidence" value="ECO:0007669"/>
    <property type="project" value="InterPro"/>
</dbReference>
<dbReference type="Proteomes" id="UP000035682">
    <property type="component" value="Unplaced"/>
</dbReference>
<keyword evidence="3" id="KW-0862">Zinc</keyword>
<keyword evidence="4" id="KW-1015">Disulfide bond</keyword>
<dbReference type="GO" id="GO:0031012">
    <property type="term" value="C:extracellular matrix"/>
    <property type="evidence" value="ECO:0007669"/>
    <property type="project" value="TreeGrafter"/>
</dbReference>
<evidence type="ECO:0000313" key="5">
    <source>
        <dbReference type="EMBL" id="CEF69431.1"/>
    </source>
</evidence>
<evidence type="ECO:0000256" key="3">
    <source>
        <dbReference type="PIRSR" id="PIRSR601820-1"/>
    </source>
</evidence>
<dbReference type="RefSeq" id="XP_024508631.1">
    <property type="nucleotide sequence ID" value="XM_024642906.1"/>
</dbReference>
<sequence>MERCYCSYIPDFISFCSADWISHVKINNKMVQQKNSSSTDMYDMIDTVRYSVDHKNILKKSNKFNNRDLPNVIVTPLDFNSCGLSWLREDDEYILMSQMYFDKVLYIIYCDGLKFDGDKKESIEKIKLWNDTIPCPLSEII</sequence>
<dbReference type="Pfam" id="PF00965">
    <property type="entry name" value="TIMP"/>
    <property type="match status" value="1"/>
</dbReference>
<evidence type="ECO:0000313" key="8">
    <source>
        <dbReference type="WormBase" id="SRAE_2000408000"/>
    </source>
</evidence>
<dbReference type="InterPro" id="IPR001820">
    <property type="entry name" value="TIMP"/>
</dbReference>
<dbReference type="AlphaFoldDB" id="A0A090LHY9"/>
<keyword evidence="3" id="KW-0479">Metal-binding</keyword>
<feature type="binding site" evidence="3">
    <location>
        <position position="4"/>
    </location>
    <ligand>
        <name>Zn(2+)</name>
        <dbReference type="ChEBI" id="CHEBI:29105"/>
        <note>ligand shared with metalloproteinase partner</note>
    </ligand>
</feature>
<accession>A0A090LHY9</accession>
<dbReference type="GO" id="GO:0005615">
    <property type="term" value="C:extracellular space"/>
    <property type="evidence" value="ECO:0007669"/>
    <property type="project" value="TreeGrafter"/>
</dbReference>
<dbReference type="WBParaSite" id="SRAE_2000408000.1">
    <property type="protein sequence ID" value="SRAE_2000408000.1"/>
    <property type="gene ID" value="WBGene00264308"/>
</dbReference>
<evidence type="ECO:0000256" key="1">
    <source>
        <dbReference type="ARBA" id="ARBA00004613"/>
    </source>
</evidence>
<comment type="subcellular location">
    <subcellularLocation>
        <location evidence="1">Secreted</location>
    </subcellularLocation>
</comment>
<dbReference type="STRING" id="34506.A0A090LHY9"/>
<dbReference type="SUPFAM" id="SSF50242">
    <property type="entry name" value="TIMP-like"/>
    <property type="match status" value="1"/>
</dbReference>